<evidence type="ECO:0000313" key="3">
    <source>
        <dbReference type="EMBL" id="KAJ7305794.1"/>
    </source>
</evidence>
<keyword evidence="2" id="KW-0472">Membrane</keyword>
<evidence type="ECO:0000256" key="2">
    <source>
        <dbReference type="SAM" id="Phobius"/>
    </source>
</evidence>
<dbReference type="InterPro" id="IPR029365">
    <property type="entry name" value="TMEM238"/>
</dbReference>
<evidence type="ECO:0008006" key="5">
    <source>
        <dbReference type="Google" id="ProtNLM"/>
    </source>
</evidence>
<dbReference type="EMBL" id="JAPFRF010000021">
    <property type="protein sequence ID" value="KAJ7305794.1"/>
    <property type="molecule type" value="Genomic_DNA"/>
</dbReference>
<sequence length="159" mass="16288">MAGVGRRRGAGRCRAALWLALLLDGAGVASLLSGVLADVFFADLLIYGGGVGIFFSLLGWVFWYVGNLEVPPGELQDDVGRGGGGIGIGGHPKEEGGRRLATRLARSLSARFSGTLCARGPPTARPQAAKQGPEDGAAAAAAATLEEQEREGDLVEGSL</sequence>
<dbReference type="PANTHER" id="PTHR28613:SF9">
    <property type="entry name" value="TRANSMEMBRANE PROTEIN 238"/>
    <property type="match status" value="1"/>
</dbReference>
<keyword evidence="4" id="KW-1185">Reference proteome</keyword>
<evidence type="ECO:0000313" key="4">
    <source>
        <dbReference type="Proteomes" id="UP001142489"/>
    </source>
</evidence>
<dbReference type="PANTHER" id="PTHR28613">
    <property type="entry name" value="SI:CH211-232M10.4-RELATED"/>
    <property type="match status" value="1"/>
</dbReference>
<dbReference type="OrthoDB" id="9047238at2759"/>
<dbReference type="Proteomes" id="UP001142489">
    <property type="component" value="Unassembled WGS sequence"/>
</dbReference>
<dbReference type="Pfam" id="PF15125">
    <property type="entry name" value="TMEM238"/>
    <property type="match status" value="1"/>
</dbReference>
<organism evidence="3 4">
    <name type="scientific">Phrynocephalus forsythii</name>
    <dbReference type="NCBI Taxonomy" id="171643"/>
    <lineage>
        <taxon>Eukaryota</taxon>
        <taxon>Metazoa</taxon>
        <taxon>Chordata</taxon>
        <taxon>Craniata</taxon>
        <taxon>Vertebrata</taxon>
        <taxon>Euteleostomi</taxon>
        <taxon>Lepidosauria</taxon>
        <taxon>Squamata</taxon>
        <taxon>Bifurcata</taxon>
        <taxon>Unidentata</taxon>
        <taxon>Episquamata</taxon>
        <taxon>Toxicofera</taxon>
        <taxon>Iguania</taxon>
        <taxon>Acrodonta</taxon>
        <taxon>Agamidae</taxon>
        <taxon>Agaminae</taxon>
        <taxon>Phrynocephalus</taxon>
    </lineage>
</organism>
<feature type="region of interest" description="Disordered" evidence="1">
    <location>
        <begin position="118"/>
        <end position="159"/>
    </location>
</feature>
<feature type="transmembrane region" description="Helical" evidence="2">
    <location>
        <begin position="44"/>
        <end position="65"/>
    </location>
</feature>
<accession>A0A9Q0X842</accession>
<evidence type="ECO:0000256" key="1">
    <source>
        <dbReference type="SAM" id="MobiDB-lite"/>
    </source>
</evidence>
<reference evidence="3" key="1">
    <citation type="journal article" date="2023" name="DNA Res.">
        <title>Chromosome-level genome assembly of Phrynocephalus forsythii using third-generation DNA sequencing and Hi-C analysis.</title>
        <authorList>
            <person name="Qi Y."/>
            <person name="Zhao W."/>
            <person name="Zhao Y."/>
            <person name="Niu C."/>
            <person name="Cao S."/>
            <person name="Zhang Y."/>
        </authorList>
    </citation>
    <scope>NUCLEOTIDE SEQUENCE</scope>
    <source>
        <tissue evidence="3">Muscle</tissue>
    </source>
</reference>
<protein>
    <recommendedName>
        <fullName evidence="5">Transmembrane protein 238</fullName>
    </recommendedName>
</protein>
<name>A0A9Q0X842_9SAUR</name>
<proteinExistence type="predicted"/>
<comment type="caution">
    <text evidence="3">The sequence shown here is derived from an EMBL/GenBank/DDBJ whole genome shotgun (WGS) entry which is preliminary data.</text>
</comment>
<keyword evidence="2" id="KW-1133">Transmembrane helix</keyword>
<dbReference type="AlphaFoldDB" id="A0A9Q0X842"/>
<keyword evidence="2" id="KW-0812">Transmembrane</keyword>
<gene>
    <name evidence="3" type="ORF">JRQ81_010160</name>
</gene>